<reference evidence="2 3" key="1">
    <citation type="submission" date="2020-08" db="EMBL/GenBank/DDBJ databases">
        <title>Genome sequence of Rhizobiales bacterium strain IZ6.</title>
        <authorList>
            <person name="Nakai R."/>
            <person name="Naganuma T."/>
        </authorList>
    </citation>
    <scope>NUCLEOTIDE SEQUENCE [LARGE SCALE GENOMIC DNA]</scope>
    <source>
        <strain evidence="2 3">IZ6</strain>
    </source>
</reference>
<dbReference type="InterPro" id="IPR014153">
    <property type="entry name" value="Ds_break_AddB"/>
</dbReference>
<evidence type="ECO:0000259" key="1">
    <source>
        <dbReference type="Pfam" id="PF12705"/>
    </source>
</evidence>
<evidence type="ECO:0000313" key="3">
    <source>
        <dbReference type="Proteomes" id="UP000515317"/>
    </source>
</evidence>
<protein>
    <submittedName>
        <fullName evidence="2">Double-strand break repair protein AddB</fullName>
    </submittedName>
</protein>
<dbReference type="EMBL" id="AP023361">
    <property type="protein sequence ID" value="BCJ92117.1"/>
    <property type="molecule type" value="Genomic_DNA"/>
</dbReference>
<organism evidence="2 3">
    <name type="scientific">Terrihabitans soli</name>
    <dbReference type="NCBI Taxonomy" id="708113"/>
    <lineage>
        <taxon>Bacteria</taxon>
        <taxon>Pseudomonadati</taxon>
        <taxon>Pseudomonadota</taxon>
        <taxon>Alphaproteobacteria</taxon>
        <taxon>Hyphomicrobiales</taxon>
        <taxon>Terrihabitans</taxon>
    </lineage>
</organism>
<sequence length="1026" mass="111872">MREAQPDALRRRPRLLTIPAGVPFLECLAQSVLEGRLGAAPGDALALADTQIFLPTRRAVRELQTIFAQKLGGAAVLPNISALGDFDEDEGAFDTDPDEYGLPEAIGETERRLVLAQLIRGWAVGVARAIGTGGTEADLISTTPSEAIALAIELGQLIDSFETEGAKWTELAPLIPPEHDEVWRITADFLDVAATAWPAVLDERGKIGDAALRNLRLRTKAARFEHDVPHTPVIIAGSTGSNPATADLMRAVGLLPNGAVVLHGLDVEADEETWKEIGGNDAALPQHWTHPQHAFFRLLKRLGVERDEVGMLGRETRTGDARRALVAGALLPSELTDRWSATRLDAGRALDGMTLIEAANEREEALAIALALTETLREPDRTAALITPDRNLARRVANELKRWDIEAEDSAGLPLADSEAGVLARLITEAAANQLSPEALLPLLRHPDARFGMEGTTLADAVDTLEIAVLRGPVPPPGVEGLRSALNLAHTPPDAEETRFWHPAKKRLAAEKFTPANNLISRIGRALEPLCALGTGDVPLSALLGAHRAALLAVAADAPDDPDLKTLDSFFEEAAHHARLGVRLTDYPSVFRSLLRGETARGTHAAHPRLRILGTLEARLLGFDRVVLGGLNETIWPPQTKNDAFLSRPMRGALGLPPPEWRIGQAAHDFEQALGTRDVILTRAQKAGGAPSVAARWLQRLAALAGDNWKTAQQRGAFYLSAARALDDAPVERRGAPAPTPERDLRPSRLSVTEIETLIRDPYAIFAKHTLRLQPLDPLGAEPGASDRGNIIHKAVATFVEKHDPDAPDALEKLIALGREGFDPFWSFPDVRAIWWPRFENIASWFIAWESARRKTIKRTLTERKGLLDWQTREDRTFTLSGRADRLDEFPDGRFAVVDYKTGVLPGHTEVQVGMAPQLPLEAALLAHGKFEGAQGETSQYLYVQLTGRGDGGDEKLIVLKETTPAEVAAAALTDLKKMIDRFENEATPYRPGTHPKFRRRPNGDYDHLARFAEWLLAPDAPEDFS</sequence>
<dbReference type="Pfam" id="PF12705">
    <property type="entry name" value="PDDEXK_1"/>
    <property type="match status" value="1"/>
</dbReference>
<dbReference type="InterPro" id="IPR027417">
    <property type="entry name" value="P-loop_NTPase"/>
</dbReference>
<dbReference type="RefSeq" id="WP_222875715.1">
    <property type="nucleotide sequence ID" value="NZ_AP023361.1"/>
</dbReference>
<dbReference type="NCBIfam" id="TIGR02786">
    <property type="entry name" value="addB_alphas"/>
    <property type="match status" value="1"/>
</dbReference>
<dbReference type="KEGG" id="tso:IZ6_28520"/>
<dbReference type="InterPro" id="IPR038726">
    <property type="entry name" value="PDDEXK_AddAB-type"/>
</dbReference>
<dbReference type="Proteomes" id="UP000515317">
    <property type="component" value="Chromosome"/>
</dbReference>
<evidence type="ECO:0000313" key="2">
    <source>
        <dbReference type="EMBL" id="BCJ92117.1"/>
    </source>
</evidence>
<accession>A0A6S6QW05</accession>
<dbReference type="InterPro" id="IPR011604">
    <property type="entry name" value="PDDEXK-like_dom_sf"/>
</dbReference>
<dbReference type="SUPFAM" id="SSF52540">
    <property type="entry name" value="P-loop containing nucleoside triphosphate hydrolases"/>
    <property type="match status" value="1"/>
</dbReference>
<proteinExistence type="predicted"/>
<dbReference type="Gene3D" id="3.90.320.10">
    <property type="match status" value="1"/>
</dbReference>
<feature type="domain" description="PD-(D/E)XK endonuclease-like" evidence="1">
    <location>
        <begin position="749"/>
        <end position="994"/>
    </location>
</feature>
<gene>
    <name evidence="2" type="ORF">IZ6_28520</name>
</gene>
<dbReference type="AlphaFoldDB" id="A0A6S6QW05"/>
<name>A0A6S6QW05_9HYPH</name>
<keyword evidence="3" id="KW-1185">Reference proteome</keyword>